<dbReference type="EMBL" id="DF973296">
    <property type="protein sequence ID" value="GAU24719.1"/>
    <property type="molecule type" value="Genomic_DNA"/>
</dbReference>
<evidence type="ECO:0000313" key="1">
    <source>
        <dbReference type="EMBL" id="GAU24719.1"/>
    </source>
</evidence>
<gene>
    <name evidence="1" type="ORF">TSUD_355480</name>
</gene>
<sequence length="62" mass="6922">MATMLKVRGGNKLKNEAISGAEAVAASGTYIDLRGILYYQCYVFHIELSCRLFQDNCLCMRA</sequence>
<accession>A0A2Z6MZY3</accession>
<keyword evidence="2" id="KW-1185">Reference proteome</keyword>
<evidence type="ECO:0000313" key="2">
    <source>
        <dbReference type="Proteomes" id="UP000242715"/>
    </source>
</evidence>
<name>A0A2Z6MZY3_TRISU</name>
<reference evidence="2" key="1">
    <citation type="journal article" date="2017" name="Front. Plant Sci.">
        <title>Climate Clever Clovers: New Paradigm to Reduce the Environmental Footprint of Ruminants by Breeding Low Methanogenic Forages Utilizing Haplotype Variation.</title>
        <authorList>
            <person name="Kaur P."/>
            <person name="Appels R."/>
            <person name="Bayer P.E."/>
            <person name="Keeble-Gagnere G."/>
            <person name="Wang J."/>
            <person name="Hirakawa H."/>
            <person name="Shirasawa K."/>
            <person name="Vercoe P."/>
            <person name="Stefanova K."/>
            <person name="Durmic Z."/>
            <person name="Nichols P."/>
            <person name="Revell C."/>
            <person name="Isobe S.N."/>
            <person name="Edwards D."/>
            <person name="Erskine W."/>
        </authorList>
    </citation>
    <scope>NUCLEOTIDE SEQUENCE [LARGE SCALE GENOMIC DNA]</scope>
    <source>
        <strain evidence="2">cv. Daliak</strain>
    </source>
</reference>
<dbReference type="Proteomes" id="UP000242715">
    <property type="component" value="Unassembled WGS sequence"/>
</dbReference>
<organism evidence="1 2">
    <name type="scientific">Trifolium subterraneum</name>
    <name type="common">Subterranean clover</name>
    <dbReference type="NCBI Taxonomy" id="3900"/>
    <lineage>
        <taxon>Eukaryota</taxon>
        <taxon>Viridiplantae</taxon>
        <taxon>Streptophyta</taxon>
        <taxon>Embryophyta</taxon>
        <taxon>Tracheophyta</taxon>
        <taxon>Spermatophyta</taxon>
        <taxon>Magnoliopsida</taxon>
        <taxon>eudicotyledons</taxon>
        <taxon>Gunneridae</taxon>
        <taxon>Pentapetalae</taxon>
        <taxon>rosids</taxon>
        <taxon>fabids</taxon>
        <taxon>Fabales</taxon>
        <taxon>Fabaceae</taxon>
        <taxon>Papilionoideae</taxon>
        <taxon>50 kb inversion clade</taxon>
        <taxon>NPAAA clade</taxon>
        <taxon>Hologalegina</taxon>
        <taxon>IRL clade</taxon>
        <taxon>Trifolieae</taxon>
        <taxon>Trifolium</taxon>
    </lineage>
</organism>
<proteinExistence type="predicted"/>
<protein>
    <submittedName>
        <fullName evidence="1">Uncharacterized protein</fullName>
    </submittedName>
</protein>
<dbReference type="AlphaFoldDB" id="A0A2Z6MZY3"/>